<feature type="transmembrane region" description="Helical" evidence="6">
    <location>
        <begin position="306"/>
        <end position="331"/>
    </location>
</feature>
<evidence type="ECO:0000256" key="2">
    <source>
        <dbReference type="ARBA" id="ARBA00022475"/>
    </source>
</evidence>
<dbReference type="GO" id="GO:0006629">
    <property type="term" value="P:lipid metabolic process"/>
    <property type="evidence" value="ECO:0007669"/>
    <property type="project" value="UniProtKB-KW"/>
</dbReference>
<comment type="similarity">
    <text evidence="6">Belongs to the LPG synthase family.</text>
</comment>
<keyword evidence="6" id="KW-0046">Antibiotic resistance</keyword>
<keyword evidence="4 6" id="KW-1133">Transmembrane helix</keyword>
<evidence type="ECO:0000256" key="1">
    <source>
        <dbReference type="ARBA" id="ARBA00004651"/>
    </source>
</evidence>
<sequence length="338" mass="38344">MTKKNKIVLVIMLMVGLVIFYFSVKQISYHSLMDAIAHLHWSWLVVAFLLMASSLLLEARVVQVLIRQQLPTYSFWAALRVPLVEQLFNGITPFATGGQPAQLVALLQSGVDAGRATSSLLMKFIVYQAMIVVNFIICLALGFQYVADRIHGMIWLLVFGFIIHFAVIVSLLMIMFWYRLTKKLLKLMMLVLKKVMTNSNRYKQLEQTLNEKVDSFYQESLKLKANKQVLVRISCLTLFQLLIYYVIPYFILLALGVTNANILLVTTLHVLIVMVISLFPIPGGAGGAEYSFSVVFSTFVQQGNRLVVAMFLWRIITYYLGMFSGIIALAFEPKKTSK</sequence>
<keyword evidence="3 6" id="KW-0812">Transmembrane</keyword>
<dbReference type="InterPro" id="IPR022791">
    <property type="entry name" value="L-PG_synthase/AglD"/>
</dbReference>
<proteinExistence type="inferred from homology"/>
<dbReference type="NCBIfam" id="TIGR00374">
    <property type="entry name" value="flippase-like domain"/>
    <property type="match status" value="1"/>
</dbReference>
<keyword evidence="5 6" id="KW-0472">Membrane</keyword>
<dbReference type="GO" id="GO:0046677">
    <property type="term" value="P:response to antibiotic"/>
    <property type="evidence" value="ECO:0007669"/>
    <property type="project" value="UniProtKB-KW"/>
</dbReference>
<dbReference type="AlphaFoldDB" id="A0A0R2AEX3"/>
<evidence type="ECO:0000256" key="4">
    <source>
        <dbReference type="ARBA" id="ARBA00022989"/>
    </source>
</evidence>
<dbReference type="OrthoDB" id="9810654at2"/>
<feature type="transmembrane region" description="Helical" evidence="6">
    <location>
        <begin position="7"/>
        <end position="24"/>
    </location>
</feature>
<comment type="caution">
    <text evidence="7">The sequence shown here is derived from an EMBL/GenBank/DDBJ whole genome shotgun (WGS) entry which is preliminary data.</text>
</comment>
<feature type="transmembrane region" description="Helical" evidence="6">
    <location>
        <begin position="262"/>
        <end position="285"/>
    </location>
</feature>
<evidence type="ECO:0000256" key="5">
    <source>
        <dbReference type="ARBA" id="ARBA00023136"/>
    </source>
</evidence>
<keyword evidence="2" id="KW-1003">Cell membrane</keyword>
<feature type="transmembrane region" description="Helical" evidence="6">
    <location>
        <begin position="124"/>
        <end position="147"/>
    </location>
</feature>
<dbReference type="PANTHER" id="PTHR37693:SF1">
    <property type="entry name" value="INTEGRAL MEMBRANE PROTEIN"/>
    <property type="match status" value="1"/>
</dbReference>
<protein>
    <recommendedName>
        <fullName evidence="6">Phosphatidylglycerol lysyltransferase</fullName>
        <ecNumber evidence="6">2.3.2.3</ecNumber>
    </recommendedName>
    <alternativeName>
        <fullName evidence="6">Lysylphosphatidylglycerol synthase</fullName>
    </alternativeName>
</protein>
<dbReference type="GO" id="GO:0050071">
    <property type="term" value="F:phosphatidylglycerol lysyltransferase activity"/>
    <property type="evidence" value="ECO:0007669"/>
    <property type="project" value="UniProtKB-EC"/>
</dbReference>
<comment type="catalytic activity">
    <reaction evidence="6">
        <text>L-lysyl-tRNA(Lys) + a 1,2-diacyl-sn-glycero-3-phospho-(1'-sn-glycerol) = a 1,2-diacyl-sn-glycero-3-phospho-1'-(3'-O-L-lysyl)-sn-glycerol + tRNA(Lys)</text>
        <dbReference type="Rhea" id="RHEA:10668"/>
        <dbReference type="Rhea" id="RHEA-COMP:9696"/>
        <dbReference type="Rhea" id="RHEA-COMP:9697"/>
        <dbReference type="ChEBI" id="CHEBI:64716"/>
        <dbReference type="ChEBI" id="CHEBI:75792"/>
        <dbReference type="ChEBI" id="CHEBI:78442"/>
        <dbReference type="ChEBI" id="CHEBI:78529"/>
        <dbReference type="EC" id="2.3.2.3"/>
    </reaction>
</comment>
<dbReference type="PANTHER" id="PTHR37693">
    <property type="entry name" value="PHOSPHATIDYLGLYCEROL LYSYLTRANSFERASE"/>
    <property type="match status" value="1"/>
</dbReference>
<dbReference type="RefSeq" id="WP_056975973.1">
    <property type="nucleotide sequence ID" value="NZ_AYYP01000010.1"/>
</dbReference>
<evidence type="ECO:0000313" key="7">
    <source>
        <dbReference type="EMBL" id="KRM65905.1"/>
    </source>
</evidence>
<keyword evidence="6" id="KW-0808">Transferase</keyword>
<dbReference type="GO" id="GO:0005886">
    <property type="term" value="C:plasma membrane"/>
    <property type="evidence" value="ECO:0007669"/>
    <property type="project" value="UniProtKB-SubCell"/>
</dbReference>
<dbReference type="PATRIC" id="fig|1423718.3.peg.972"/>
<name>A0A0R2AEX3_9LACO</name>
<dbReference type="EMBL" id="AYYP01000010">
    <property type="protein sequence ID" value="KRM65905.1"/>
    <property type="molecule type" value="Genomic_DNA"/>
</dbReference>
<gene>
    <name evidence="6" type="primary">mprF</name>
    <name evidence="7" type="ORF">FC14_GL000924</name>
</gene>
<dbReference type="Proteomes" id="UP000051008">
    <property type="component" value="Unassembled WGS sequence"/>
</dbReference>
<keyword evidence="6" id="KW-0443">Lipid metabolism</keyword>
<dbReference type="GeneID" id="75137882"/>
<keyword evidence="8" id="KW-1185">Reference proteome</keyword>
<feature type="transmembrane region" description="Helical" evidence="6">
    <location>
        <begin position="36"/>
        <end position="57"/>
    </location>
</feature>
<dbReference type="EC" id="2.3.2.3" evidence="6"/>
<comment type="subcellular location">
    <subcellularLocation>
        <location evidence="1 6">Cell membrane</location>
        <topology evidence="1 6">Multi-pass membrane protein</topology>
    </subcellularLocation>
</comment>
<organism evidence="7 8">
    <name type="scientific">Ligilactobacillus agilis DSM 20509</name>
    <dbReference type="NCBI Taxonomy" id="1423718"/>
    <lineage>
        <taxon>Bacteria</taxon>
        <taxon>Bacillati</taxon>
        <taxon>Bacillota</taxon>
        <taxon>Bacilli</taxon>
        <taxon>Lactobacillales</taxon>
        <taxon>Lactobacillaceae</taxon>
        <taxon>Ligilactobacillus</taxon>
    </lineage>
</organism>
<feature type="transmembrane region" description="Helical" evidence="6">
    <location>
        <begin position="153"/>
        <end position="178"/>
    </location>
</feature>
<evidence type="ECO:0000256" key="6">
    <source>
        <dbReference type="RuleBase" id="RU363042"/>
    </source>
</evidence>
<comment type="function">
    <text evidence="6">Catalyzes the transfer of a lysyl group from L-lysyl-tRNA(Lys) to membrane-bound phosphatidylglycerol (PG), which produces lysylphosphatidylglycerol (LPG), a major component of the bacterial membrane with a positive net charge. LPG synthesis contributes to bacterial virulence as it is involved in the resistance mechanism against cationic antimicrobial peptides (CAMP) produces by the host's immune system (defensins, cathelicidins) and by the competing microorganisms.</text>
</comment>
<dbReference type="Pfam" id="PF03706">
    <property type="entry name" value="LPG_synthase_TM"/>
    <property type="match status" value="1"/>
</dbReference>
<accession>A0A0R2AEX3</accession>
<evidence type="ECO:0000313" key="8">
    <source>
        <dbReference type="Proteomes" id="UP000051008"/>
    </source>
</evidence>
<evidence type="ECO:0000256" key="3">
    <source>
        <dbReference type="ARBA" id="ARBA00022692"/>
    </source>
</evidence>
<reference evidence="7 8" key="1">
    <citation type="journal article" date="2015" name="Genome Announc.">
        <title>Expanding the biotechnology potential of lactobacilli through comparative genomics of 213 strains and associated genera.</title>
        <authorList>
            <person name="Sun Z."/>
            <person name="Harris H.M."/>
            <person name="McCann A."/>
            <person name="Guo C."/>
            <person name="Argimon S."/>
            <person name="Zhang W."/>
            <person name="Yang X."/>
            <person name="Jeffery I.B."/>
            <person name="Cooney J.C."/>
            <person name="Kagawa T.F."/>
            <person name="Liu W."/>
            <person name="Song Y."/>
            <person name="Salvetti E."/>
            <person name="Wrobel A."/>
            <person name="Rasinkangas P."/>
            <person name="Parkhill J."/>
            <person name="Rea M.C."/>
            <person name="O'Sullivan O."/>
            <person name="Ritari J."/>
            <person name="Douillard F.P."/>
            <person name="Paul Ross R."/>
            <person name="Yang R."/>
            <person name="Briner A.E."/>
            <person name="Felis G.E."/>
            <person name="de Vos W.M."/>
            <person name="Barrangou R."/>
            <person name="Klaenhammer T.R."/>
            <person name="Caufield P.W."/>
            <person name="Cui Y."/>
            <person name="Zhang H."/>
            <person name="O'Toole P.W."/>
        </authorList>
    </citation>
    <scope>NUCLEOTIDE SEQUENCE [LARGE SCALE GENOMIC DNA]</scope>
    <source>
        <strain evidence="7 8">DSM 20509</strain>
    </source>
</reference>
<feature type="transmembrane region" description="Helical" evidence="6">
    <location>
        <begin position="229"/>
        <end position="256"/>
    </location>
</feature>